<dbReference type="RefSeq" id="WP_325124504.1">
    <property type="nucleotide sequence ID" value="NZ_BAAAFN010000015.1"/>
</dbReference>
<accession>A0ABP3DGR6</accession>
<evidence type="ECO:0000313" key="3">
    <source>
        <dbReference type="Proteomes" id="UP001501176"/>
    </source>
</evidence>
<feature type="region of interest" description="Disordered" evidence="1">
    <location>
        <begin position="25"/>
        <end position="59"/>
    </location>
</feature>
<keyword evidence="3" id="KW-1185">Reference proteome</keyword>
<evidence type="ECO:0000313" key="2">
    <source>
        <dbReference type="EMBL" id="GAA0231689.1"/>
    </source>
</evidence>
<organism evidence="2 3">
    <name type="scientific">Castellaniella daejeonensis</name>
    <dbReference type="NCBI Taxonomy" id="659013"/>
    <lineage>
        <taxon>Bacteria</taxon>
        <taxon>Pseudomonadati</taxon>
        <taxon>Pseudomonadota</taxon>
        <taxon>Betaproteobacteria</taxon>
        <taxon>Burkholderiales</taxon>
        <taxon>Alcaligenaceae</taxon>
        <taxon>Castellaniella</taxon>
    </lineage>
</organism>
<proteinExistence type="predicted"/>
<comment type="caution">
    <text evidence="2">The sequence shown here is derived from an EMBL/GenBank/DDBJ whole genome shotgun (WGS) entry which is preliminary data.</text>
</comment>
<sequence length="59" mass="6298">MRFLLTLAVIANLALLAYGQGFFGPPPAEQGRTPRPLSQRNQQALTLGVPVPPADATVR</sequence>
<dbReference type="Proteomes" id="UP001501176">
    <property type="component" value="Unassembled WGS sequence"/>
</dbReference>
<name>A0ABP3DGR6_9BURK</name>
<evidence type="ECO:0000256" key="1">
    <source>
        <dbReference type="SAM" id="MobiDB-lite"/>
    </source>
</evidence>
<dbReference type="EMBL" id="BAAAFN010000015">
    <property type="protein sequence ID" value="GAA0231689.1"/>
    <property type="molecule type" value="Genomic_DNA"/>
</dbReference>
<reference evidence="3" key="1">
    <citation type="journal article" date="2019" name="Int. J. Syst. Evol. Microbiol.">
        <title>The Global Catalogue of Microorganisms (GCM) 10K type strain sequencing project: providing services to taxonomists for standard genome sequencing and annotation.</title>
        <authorList>
            <consortium name="The Broad Institute Genomics Platform"/>
            <consortium name="The Broad Institute Genome Sequencing Center for Infectious Disease"/>
            <person name="Wu L."/>
            <person name="Ma J."/>
        </authorList>
    </citation>
    <scope>NUCLEOTIDE SEQUENCE [LARGE SCALE GENOMIC DNA]</scope>
    <source>
        <strain evidence="3">JCM 16240</strain>
    </source>
</reference>
<feature type="compositionally biased region" description="Polar residues" evidence="1">
    <location>
        <begin position="36"/>
        <end position="45"/>
    </location>
</feature>
<gene>
    <name evidence="2" type="ORF">GCM10009125_20860</name>
</gene>
<protein>
    <submittedName>
        <fullName evidence="2">Uncharacterized protein</fullName>
    </submittedName>
</protein>